<comment type="caution">
    <text evidence="1">The sequence shown here is derived from an EMBL/GenBank/DDBJ whole genome shotgun (WGS) entry which is preliminary data.</text>
</comment>
<dbReference type="AlphaFoldDB" id="A0A2M6WMP7"/>
<sequence length="105" mass="12073">MKLQLEKFGKTLISRELGSEAFKAFQPTLRDLPKNEDLEIDFSGVLTLSPSWADEFLSPLLNQLDDKLILLPSDNLSVIATLRILQEVNKRSFRTQRRTTFGLFF</sequence>
<name>A0A2M6WMP7_9BACT</name>
<accession>A0A2M6WMP7</accession>
<gene>
    <name evidence="1" type="ORF">COU00_01280</name>
</gene>
<evidence type="ECO:0008006" key="3">
    <source>
        <dbReference type="Google" id="ProtNLM"/>
    </source>
</evidence>
<evidence type="ECO:0000313" key="1">
    <source>
        <dbReference type="EMBL" id="PIT94004.1"/>
    </source>
</evidence>
<protein>
    <recommendedName>
        <fullName evidence="3">DUF4325 domain-containing protein</fullName>
    </recommendedName>
</protein>
<dbReference type="Proteomes" id="UP000229335">
    <property type="component" value="Unassembled WGS sequence"/>
</dbReference>
<proteinExistence type="predicted"/>
<reference evidence="2" key="1">
    <citation type="submission" date="2017-09" db="EMBL/GenBank/DDBJ databases">
        <title>Depth-based differentiation of microbial function through sediment-hosted aquifers and enrichment of novel symbionts in the deep terrestrial subsurface.</title>
        <authorList>
            <person name="Probst A.J."/>
            <person name="Ladd B."/>
            <person name="Jarett J.K."/>
            <person name="Geller-Mcgrath D.E."/>
            <person name="Sieber C.M.K."/>
            <person name="Emerson J.B."/>
            <person name="Anantharaman K."/>
            <person name="Thomas B.C."/>
            <person name="Malmstrom R."/>
            <person name="Stieglmeier M."/>
            <person name="Klingl A."/>
            <person name="Woyke T."/>
            <person name="Ryan C.M."/>
            <person name="Banfield J.F."/>
        </authorList>
    </citation>
    <scope>NUCLEOTIDE SEQUENCE [LARGE SCALE GENOMIC DNA]</scope>
</reference>
<organism evidence="1 2">
    <name type="scientific">Candidatus Falkowbacteria bacterium CG10_big_fil_rev_8_21_14_0_10_43_11</name>
    <dbReference type="NCBI Taxonomy" id="1974568"/>
    <lineage>
        <taxon>Bacteria</taxon>
        <taxon>Candidatus Falkowiibacteriota</taxon>
    </lineage>
</organism>
<evidence type="ECO:0000313" key="2">
    <source>
        <dbReference type="Proteomes" id="UP000229335"/>
    </source>
</evidence>
<dbReference type="EMBL" id="PFAS01000017">
    <property type="protein sequence ID" value="PIT94004.1"/>
    <property type="molecule type" value="Genomic_DNA"/>
</dbReference>